<comment type="caution">
    <text evidence="7">The sequence shown here is derived from an EMBL/GenBank/DDBJ whole genome shotgun (WGS) entry which is preliminary data.</text>
</comment>
<comment type="subcellular location">
    <subcellularLocation>
        <location evidence="1">Cell outer membrane</location>
    </subcellularLocation>
</comment>
<evidence type="ECO:0000256" key="4">
    <source>
        <dbReference type="ARBA" id="ARBA00022692"/>
    </source>
</evidence>
<dbReference type="Gene3D" id="1.20.1600.10">
    <property type="entry name" value="Outer membrane efflux proteins (OEP)"/>
    <property type="match status" value="1"/>
</dbReference>
<organism evidence="7">
    <name type="scientific">termite gut metagenome</name>
    <dbReference type="NCBI Taxonomy" id="433724"/>
    <lineage>
        <taxon>unclassified sequences</taxon>
        <taxon>metagenomes</taxon>
        <taxon>organismal metagenomes</taxon>
    </lineage>
</organism>
<sequence>MKEKIITICAIVAVFPVFIQAQEVWTLRQCIDYAIEHNINIRQSGNSVEQNKVEVNTAKWVRLPNLNGNAGQNLSWGRAASPIDNTYTNTNSSNTSFSLSTNVPLFTGFQIPNQYELTKLNLKAAVEDLNKAKEDIAVSVTSDYIQVLFNQELSKVAKGQVAISKEQLNKMLRLAEVGKASSAQVAEAKARMAQDETSAVQADNNYRLALLDLSQLLELPNPESLIIAVPDVEIVFVPLTAPDDIYELAITDKPAILAAQYRLKGSEKSIRIAESNHYPQLSLSGGLSTSYYTMTGRTADAFGTQLNHNLNEYIGLSLSIPIFNRFSVRNRIHSARLQQTYYSIQLENSKKTLYKEIQQAWYSALAAESKYKSSDASVSANEEAFRLTSERFENGKATSIEYNEAKQNLMRAISDRIQSKYEYLFRTKILDFYKGLPIQ</sequence>
<dbReference type="GO" id="GO:0015288">
    <property type="term" value="F:porin activity"/>
    <property type="evidence" value="ECO:0007669"/>
    <property type="project" value="TreeGrafter"/>
</dbReference>
<dbReference type="EMBL" id="SNRY01000012">
    <property type="protein sequence ID" value="KAA6351594.1"/>
    <property type="molecule type" value="Genomic_DNA"/>
</dbReference>
<dbReference type="PANTHER" id="PTHR30026">
    <property type="entry name" value="OUTER MEMBRANE PROTEIN TOLC"/>
    <property type="match status" value="1"/>
</dbReference>
<evidence type="ECO:0000256" key="1">
    <source>
        <dbReference type="ARBA" id="ARBA00004442"/>
    </source>
</evidence>
<dbReference type="AlphaFoldDB" id="A0A5J4SZY3"/>
<dbReference type="GO" id="GO:0015562">
    <property type="term" value="F:efflux transmembrane transporter activity"/>
    <property type="evidence" value="ECO:0007669"/>
    <property type="project" value="InterPro"/>
</dbReference>
<evidence type="ECO:0000256" key="2">
    <source>
        <dbReference type="ARBA" id="ARBA00022448"/>
    </source>
</evidence>
<keyword evidence="5" id="KW-0472">Membrane</keyword>
<keyword evidence="6" id="KW-0998">Cell outer membrane</keyword>
<name>A0A5J4SZY3_9ZZZZ</name>
<keyword evidence="2" id="KW-0813">Transport</keyword>
<dbReference type="GO" id="GO:0009279">
    <property type="term" value="C:cell outer membrane"/>
    <property type="evidence" value="ECO:0007669"/>
    <property type="project" value="UniProtKB-SubCell"/>
</dbReference>
<gene>
    <name evidence="7" type="ORF">EZS27_001117</name>
</gene>
<dbReference type="InterPro" id="IPR051906">
    <property type="entry name" value="TolC-like"/>
</dbReference>
<dbReference type="Pfam" id="PF02321">
    <property type="entry name" value="OEP"/>
    <property type="match status" value="2"/>
</dbReference>
<evidence type="ECO:0000256" key="6">
    <source>
        <dbReference type="ARBA" id="ARBA00023237"/>
    </source>
</evidence>
<keyword evidence="4" id="KW-0812">Transmembrane</keyword>
<dbReference type="InterPro" id="IPR003423">
    <property type="entry name" value="OMP_efflux"/>
</dbReference>
<proteinExistence type="predicted"/>
<evidence type="ECO:0000313" key="7">
    <source>
        <dbReference type="EMBL" id="KAA6351594.1"/>
    </source>
</evidence>
<protein>
    <submittedName>
        <fullName evidence="7">Toxin and drug export protein A</fullName>
    </submittedName>
</protein>
<dbReference type="SUPFAM" id="SSF56954">
    <property type="entry name" value="Outer membrane efflux proteins (OEP)"/>
    <property type="match status" value="1"/>
</dbReference>
<evidence type="ECO:0000256" key="3">
    <source>
        <dbReference type="ARBA" id="ARBA00022452"/>
    </source>
</evidence>
<accession>A0A5J4SZY3</accession>
<reference evidence="7" key="1">
    <citation type="submission" date="2019-03" db="EMBL/GenBank/DDBJ databases">
        <title>Single cell metagenomics reveals metabolic interactions within the superorganism composed of flagellate Streblomastix strix and complex community of Bacteroidetes bacteria on its surface.</title>
        <authorList>
            <person name="Treitli S.C."/>
            <person name="Kolisko M."/>
            <person name="Husnik F."/>
            <person name="Keeling P."/>
            <person name="Hampl V."/>
        </authorList>
    </citation>
    <scope>NUCLEOTIDE SEQUENCE</scope>
    <source>
        <strain evidence="7">STM</strain>
    </source>
</reference>
<evidence type="ECO:0000256" key="5">
    <source>
        <dbReference type="ARBA" id="ARBA00023136"/>
    </source>
</evidence>
<dbReference type="GO" id="GO:1990281">
    <property type="term" value="C:efflux pump complex"/>
    <property type="evidence" value="ECO:0007669"/>
    <property type="project" value="TreeGrafter"/>
</dbReference>
<keyword evidence="3" id="KW-1134">Transmembrane beta strand</keyword>
<dbReference type="PANTHER" id="PTHR30026:SF20">
    <property type="entry name" value="OUTER MEMBRANE PROTEIN TOLC"/>
    <property type="match status" value="1"/>
</dbReference>